<feature type="transmembrane region" description="Helical" evidence="1">
    <location>
        <begin position="146"/>
        <end position="165"/>
    </location>
</feature>
<accession>A0AAN6X9G9</accession>
<proteinExistence type="predicted"/>
<evidence type="ECO:0000313" key="2">
    <source>
        <dbReference type="EMBL" id="KAK4196579.1"/>
    </source>
</evidence>
<comment type="caution">
    <text evidence="2">The sequence shown here is derived from an EMBL/GenBank/DDBJ whole genome shotgun (WGS) entry which is preliminary data.</text>
</comment>
<sequence length="199" mass="23087">MESLSAFIFSDQDGCRKHHRAASLKARHEDDRLKVCEYNDQIQCLTQILCNRASLLIYNHDDARRLKLGVGLVVGLINISVFCIWVPARLQISQTFITLNKHWGRTEKILFLIIACCLDVYFIYMVRTKLIANTLTKYELAYRFNLLMVFVSFLLDVLIIVLMFWDDDALNSKKGYMQAHPLVYLSKLYIEDEPSRATG</sequence>
<name>A0AAN6X9G9_9PEZI</name>
<organism evidence="2 3">
    <name type="scientific">Triangularia verruculosa</name>
    <dbReference type="NCBI Taxonomy" id="2587418"/>
    <lineage>
        <taxon>Eukaryota</taxon>
        <taxon>Fungi</taxon>
        <taxon>Dikarya</taxon>
        <taxon>Ascomycota</taxon>
        <taxon>Pezizomycotina</taxon>
        <taxon>Sordariomycetes</taxon>
        <taxon>Sordariomycetidae</taxon>
        <taxon>Sordariales</taxon>
        <taxon>Podosporaceae</taxon>
        <taxon>Triangularia</taxon>
    </lineage>
</organism>
<keyword evidence="1" id="KW-1133">Transmembrane helix</keyword>
<gene>
    <name evidence="2" type="ORF">QBC40DRAFT_287040</name>
</gene>
<dbReference type="Proteomes" id="UP001303160">
    <property type="component" value="Unassembled WGS sequence"/>
</dbReference>
<reference evidence="2" key="1">
    <citation type="journal article" date="2023" name="Mol. Phylogenet. Evol.">
        <title>Genome-scale phylogeny and comparative genomics of the fungal order Sordariales.</title>
        <authorList>
            <person name="Hensen N."/>
            <person name="Bonometti L."/>
            <person name="Westerberg I."/>
            <person name="Brannstrom I.O."/>
            <person name="Guillou S."/>
            <person name="Cros-Aarteil S."/>
            <person name="Calhoun S."/>
            <person name="Haridas S."/>
            <person name="Kuo A."/>
            <person name="Mondo S."/>
            <person name="Pangilinan J."/>
            <person name="Riley R."/>
            <person name="LaButti K."/>
            <person name="Andreopoulos B."/>
            <person name="Lipzen A."/>
            <person name="Chen C."/>
            <person name="Yan M."/>
            <person name="Daum C."/>
            <person name="Ng V."/>
            <person name="Clum A."/>
            <person name="Steindorff A."/>
            <person name="Ohm R.A."/>
            <person name="Martin F."/>
            <person name="Silar P."/>
            <person name="Natvig D.O."/>
            <person name="Lalanne C."/>
            <person name="Gautier V."/>
            <person name="Ament-Velasquez S.L."/>
            <person name="Kruys A."/>
            <person name="Hutchinson M.I."/>
            <person name="Powell A.J."/>
            <person name="Barry K."/>
            <person name="Miller A.N."/>
            <person name="Grigoriev I.V."/>
            <person name="Debuchy R."/>
            <person name="Gladieux P."/>
            <person name="Hiltunen Thoren M."/>
            <person name="Johannesson H."/>
        </authorList>
    </citation>
    <scope>NUCLEOTIDE SEQUENCE</scope>
    <source>
        <strain evidence="2">CBS 315.58</strain>
    </source>
</reference>
<dbReference type="EMBL" id="MU863981">
    <property type="protein sequence ID" value="KAK4196579.1"/>
    <property type="molecule type" value="Genomic_DNA"/>
</dbReference>
<evidence type="ECO:0000256" key="1">
    <source>
        <dbReference type="SAM" id="Phobius"/>
    </source>
</evidence>
<dbReference type="PANTHER" id="PTHR35179:SF1">
    <property type="entry name" value="INTEGRAL MEMBRANE PROTEIN"/>
    <property type="match status" value="1"/>
</dbReference>
<keyword evidence="1" id="KW-0472">Membrane</keyword>
<reference evidence="2" key="2">
    <citation type="submission" date="2023-05" db="EMBL/GenBank/DDBJ databases">
        <authorList>
            <consortium name="Lawrence Berkeley National Laboratory"/>
            <person name="Steindorff A."/>
            <person name="Hensen N."/>
            <person name="Bonometti L."/>
            <person name="Westerberg I."/>
            <person name="Brannstrom I.O."/>
            <person name="Guillou S."/>
            <person name="Cros-Aarteil S."/>
            <person name="Calhoun S."/>
            <person name="Haridas S."/>
            <person name="Kuo A."/>
            <person name="Mondo S."/>
            <person name="Pangilinan J."/>
            <person name="Riley R."/>
            <person name="Labutti K."/>
            <person name="Andreopoulos B."/>
            <person name="Lipzen A."/>
            <person name="Chen C."/>
            <person name="Yanf M."/>
            <person name="Daum C."/>
            <person name="Ng V."/>
            <person name="Clum A."/>
            <person name="Ohm R."/>
            <person name="Martin F."/>
            <person name="Silar P."/>
            <person name="Natvig D."/>
            <person name="Lalanne C."/>
            <person name="Gautier V."/>
            <person name="Ament-Velasquez S.L."/>
            <person name="Kruys A."/>
            <person name="Hutchinson M.I."/>
            <person name="Powell A.J."/>
            <person name="Barry K."/>
            <person name="Miller A.N."/>
            <person name="Grigoriev I.V."/>
            <person name="Debuchy R."/>
            <person name="Gladieux P."/>
            <person name="Thoren M.H."/>
            <person name="Johannesson H."/>
        </authorList>
    </citation>
    <scope>NUCLEOTIDE SEQUENCE</scope>
    <source>
        <strain evidence="2">CBS 315.58</strain>
    </source>
</reference>
<feature type="transmembrane region" description="Helical" evidence="1">
    <location>
        <begin position="109"/>
        <end position="126"/>
    </location>
</feature>
<feature type="transmembrane region" description="Helical" evidence="1">
    <location>
        <begin position="68"/>
        <end position="88"/>
    </location>
</feature>
<evidence type="ECO:0000313" key="3">
    <source>
        <dbReference type="Proteomes" id="UP001303160"/>
    </source>
</evidence>
<dbReference type="PANTHER" id="PTHR35179">
    <property type="entry name" value="PROTEIN CBG02620"/>
    <property type="match status" value="1"/>
</dbReference>
<keyword evidence="3" id="KW-1185">Reference proteome</keyword>
<keyword evidence="1" id="KW-0812">Transmembrane</keyword>
<dbReference type="AlphaFoldDB" id="A0AAN6X9G9"/>
<protein>
    <submittedName>
        <fullName evidence="2">Uncharacterized protein</fullName>
    </submittedName>
</protein>